<evidence type="ECO:0000256" key="7">
    <source>
        <dbReference type="ARBA" id="ARBA00023065"/>
    </source>
</evidence>
<evidence type="ECO:0000256" key="8">
    <source>
        <dbReference type="ARBA" id="ARBA00023136"/>
    </source>
</evidence>
<evidence type="ECO:0000313" key="11">
    <source>
        <dbReference type="EMBL" id="MFB9451771.1"/>
    </source>
</evidence>
<evidence type="ECO:0000256" key="6">
    <source>
        <dbReference type="ARBA" id="ARBA00022989"/>
    </source>
</evidence>
<keyword evidence="12" id="KW-1185">Reference proteome</keyword>
<dbReference type="InterPro" id="IPR038770">
    <property type="entry name" value="Na+/solute_symporter_sf"/>
</dbReference>
<evidence type="ECO:0000256" key="1">
    <source>
        <dbReference type="ARBA" id="ARBA00004651"/>
    </source>
</evidence>
<feature type="transmembrane region" description="Helical" evidence="9">
    <location>
        <begin position="117"/>
        <end position="136"/>
    </location>
</feature>
<feature type="domain" description="Cation/H+ exchanger transmembrane" evidence="10">
    <location>
        <begin position="12"/>
        <end position="374"/>
    </location>
</feature>
<keyword evidence="2" id="KW-0813">Transport</keyword>
<organism evidence="11 12">
    <name type="scientific">Dactylosporangium vinaceum</name>
    <dbReference type="NCBI Taxonomy" id="53362"/>
    <lineage>
        <taxon>Bacteria</taxon>
        <taxon>Bacillati</taxon>
        <taxon>Actinomycetota</taxon>
        <taxon>Actinomycetes</taxon>
        <taxon>Micromonosporales</taxon>
        <taxon>Micromonosporaceae</taxon>
        <taxon>Dactylosporangium</taxon>
    </lineage>
</organism>
<keyword evidence="3" id="KW-0050">Antiport</keyword>
<evidence type="ECO:0000256" key="9">
    <source>
        <dbReference type="SAM" id="Phobius"/>
    </source>
</evidence>
<evidence type="ECO:0000256" key="5">
    <source>
        <dbReference type="ARBA" id="ARBA00022692"/>
    </source>
</evidence>
<proteinExistence type="predicted"/>
<keyword evidence="8 9" id="KW-0472">Membrane</keyword>
<reference evidence="11 12" key="1">
    <citation type="submission" date="2024-09" db="EMBL/GenBank/DDBJ databases">
        <authorList>
            <person name="Sun Q."/>
            <person name="Mori K."/>
        </authorList>
    </citation>
    <scope>NUCLEOTIDE SEQUENCE [LARGE SCALE GENOMIC DNA]</scope>
    <source>
        <strain evidence="11 12">JCM 3307</strain>
    </source>
</reference>
<dbReference type="Pfam" id="PF00999">
    <property type="entry name" value="Na_H_Exchanger"/>
    <property type="match status" value="1"/>
</dbReference>
<keyword evidence="5 9" id="KW-0812">Transmembrane</keyword>
<feature type="transmembrane region" description="Helical" evidence="9">
    <location>
        <begin position="208"/>
        <end position="230"/>
    </location>
</feature>
<gene>
    <name evidence="11" type="ORF">ACFFTR_52670</name>
</gene>
<dbReference type="PANTHER" id="PTHR32507">
    <property type="entry name" value="NA(+)/H(+) ANTIPORTER 1"/>
    <property type="match status" value="1"/>
</dbReference>
<dbReference type="EMBL" id="JBHMCA010000090">
    <property type="protein sequence ID" value="MFB9451771.1"/>
    <property type="molecule type" value="Genomic_DNA"/>
</dbReference>
<evidence type="ECO:0000256" key="3">
    <source>
        <dbReference type="ARBA" id="ARBA00022449"/>
    </source>
</evidence>
<dbReference type="RefSeq" id="WP_223104016.1">
    <property type="nucleotide sequence ID" value="NZ_CP061913.1"/>
</dbReference>
<feature type="transmembrane region" description="Helical" evidence="9">
    <location>
        <begin position="148"/>
        <end position="170"/>
    </location>
</feature>
<feature type="transmembrane region" description="Helical" evidence="9">
    <location>
        <begin position="236"/>
        <end position="254"/>
    </location>
</feature>
<keyword evidence="6 9" id="KW-1133">Transmembrane helix</keyword>
<dbReference type="Gene3D" id="1.20.1530.20">
    <property type="match status" value="1"/>
</dbReference>
<feature type="transmembrane region" description="Helical" evidence="9">
    <location>
        <begin position="45"/>
        <end position="69"/>
    </location>
</feature>
<dbReference type="PANTHER" id="PTHR32507:SF8">
    <property type="entry name" value="CNH1P"/>
    <property type="match status" value="1"/>
</dbReference>
<sequence>MSLLLVFAVVLLVAVLLSALAHRTVLSTAVVFLAAGFLAGDGVFGLVHVDAGSPVVSSLAELALFAVLFTDGMRVGWNDLRSAWRLPGRALGLGLPLTLLVTAVFARYVVGLGWVESLLVGAILAPTDPVFASALVGNDKVPGRLRHLLNVESGVNDGLALPFVVILLALVAHDEHLHALEIGWELLLGVAIGIAVPWLAIRLERTRWFAVSEQYAPLNAVAIGLLVLALGKATHANLFLAAFAAGITVATIGHKEREAFEHFGELVAETLKLAALLVFGALLSPAFFGGIGWAGWLFAILALVVARPVALWLSFLRSGLAAREQLAAMWFGPKGFASVVYGLLVLASGVAAAGGIFTLVALTIVLSIVLHSSTDIVVARSFVPELMPAWQQRLETRGRRLLGRRPERPTLTD</sequence>
<dbReference type="Proteomes" id="UP001589608">
    <property type="component" value="Unassembled WGS sequence"/>
</dbReference>
<comment type="subcellular location">
    <subcellularLocation>
        <location evidence="1">Cell membrane</location>
        <topology evidence="1">Multi-pass membrane protein</topology>
    </subcellularLocation>
</comment>
<evidence type="ECO:0000259" key="10">
    <source>
        <dbReference type="Pfam" id="PF00999"/>
    </source>
</evidence>
<evidence type="ECO:0000313" key="12">
    <source>
        <dbReference type="Proteomes" id="UP001589608"/>
    </source>
</evidence>
<evidence type="ECO:0000256" key="2">
    <source>
        <dbReference type="ARBA" id="ARBA00022448"/>
    </source>
</evidence>
<feature type="transmembrane region" description="Helical" evidence="9">
    <location>
        <begin position="182"/>
        <end position="201"/>
    </location>
</feature>
<name>A0ABV5MSC1_9ACTN</name>
<comment type="caution">
    <text evidence="11">The sequence shown here is derived from an EMBL/GenBank/DDBJ whole genome shotgun (WGS) entry which is preliminary data.</text>
</comment>
<feature type="transmembrane region" description="Helical" evidence="9">
    <location>
        <begin position="293"/>
        <end position="315"/>
    </location>
</feature>
<dbReference type="InterPro" id="IPR006153">
    <property type="entry name" value="Cation/H_exchanger_TM"/>
</dbReference>
<accession>A0ABV5MSC1</accession>
<feature type="transmembrane region" description="Helical" evidence="9">
    <location>
        <begin position="266"/>
        <end position="287"/>
    </location>
</feature>
<feature type="transmembrane region" description="Helical" evidence="9">
    <location>
        <begin position="90"/>
        <end position="111"/>
    </location>
</feature>
<keyword evidence="7" id="KW-0406">Ion transport</keyword>
<feature type="transmembrane region" description="Helical" evidence="9">
    <location>
        <begin position="350"/>
        <end position="370"/>
    </location>
</feature>
<protein>
    <submittedName>
        <fullName evidence="11">Cation:proton antiporter</fullName>
    </submittedName>
</protein>
<keyword evidence="4" id="KW-1003">Cell membrane</keyword>
<evidence type="ECO:0000256" key="4">
    <source>
        <dbReference type="ARBA" id="ARBA00022475"/>
    </source>
</evidence>